<dbReference type="InterPro" id="IPR012292">
    <property type="entry name" value="Globin/Proto"/>
</dbReference>
<gene>
    <name evidence="15" type="primary">hmp</name>
    <name evidence="18" type="ORF">GFC30_2059</name>
</gene>
<dbReference type="FunFam" id="2.40.30.10:FF:000034">
    <property type="entry name" value="Flavohemoprotein"/>
    <property type="match status" value="1"/>
</dbReference>
<dbReference type="SUPFAM" id="SSF63380">
    <property type="entry name" value="Riboflavin synthase domain-like"/>
    <property type="match status" value="1"/>
</dbReference>
<feature type="active site" description="Charge relay system" evidence="15">
    <location>
        <position position="101"/>
    </location>
</feature>
<comment type="catalytic activity">
    <reaction evidence="14 15">
        <text>2 nitric oxide + NADPH + 2 O2 = 2 nitrate + NADP(+) + H(+)</text>
        <dbReference type="Rhea" id="RHEA:19465"/>
        <dbReference type="ChEBI" id="CHEBI:15378"/>
        <dbReference type="ChEBI" id="CHEBI:15379"/>
        <dbReference type="ChEBI" id="CHEBI:16480"/>
        <dbReference type="ChEBI" id="CHEBI:17632"/>
        <dbReference type="ChEBI" id="CHEBI:57783"/>
        <dbReference type="ChEBI" id="CHEBI:58349"/>
        <dbReference type="EC" id="1.14.12.17"/>
    </reaction>
</comment>
<evidence type="ECO:0000256" key="5">
    <source>
        <dbReference type="ARBA" id="ARBA00022621"/>
    </source>
</evidence>
<protein>
    <recommendedName>
        <fullName evidence="15">Flavohemoprotein</fullName>
    </recommendedName>
    <alternativeName>
        <fullName evidence="15">Flavohemoglobin</fullName>
    </alternativeName>
    <alternativeName>
        <fullName evidence="15">Hemoglobin-like protein</fullName>
    </alternativeName>
    <alternativeName>
        <fullName evidence="15">Nitric oxide dioxygenase</fullName>
        <shortName evidence="15">NO oxygenase</shortName>
        <shortName evidence="15">NOD</shortName>
        <ecNumber evidence="15">1.14.12.17</ecNumber>
    </alternativeName>
</protein>
<evidence type="ECO:0000256" key="6">
    <source>
        <dbReference type="ARBA" id="ARBA00022630"/>
    </source>
</evidence>
<evidence type="ECO:0000256" key="8">
    <source>
        <dbReference type="ARBA" id="ARBA00022827"/>
    </source>
</evidence>
<dbReference type="OrthoDB" id="9801223at2"/>
<comment type="domain">
    <text evidence="15">Consists of two distinct domains; an N-terminal heme-containing oxygen-binding domain and a C-terminal reductase domain with binding sites for FAD and NAD(P)H.</text>
</comment>
<dbReference type="Proteomes" id="UP000076865">
    <property type="component" value="Chromosome"/>
</dbReference>
<feature type="site" description="Influences the redox potential of the prosthetic heme and FAD groups" evidence="15">
    <location>
        <position position="402"/>
    </location>
</feature>
<feature type="binding site" evidence="15">
    <location>
        <position position="196"/>
    </location>
    <ligand>
        <name>FAD</name>
        <dbReference type="ChEBI" id="CHEBI:57692"/>
    </ligand>
</feature>
<feature type="domain" description="Globin" evidence="16">
    <location>
        <begin position="7"/>
        <end position="144"/>
    </location>
</feature>
<dbReference type="InterPro" id="IPR000971">
    <property type="entry name" value="Globin"/>
</dbReference>
<feature type="active site" description="Charge relay system" evidence="15">
    <location>
        <position position="143"/>
    </location>
</feature>
<keyword evidence="7 15" id="KW-0479">Metal-binding</keyword>
<dbReference type="PRINTS" id="PR00371">
    <property type="entry name" value="FPNCR"/>
</dbReference>
<dbReference type="EMBL" id="CP015438">
    <property type="protein sequence ID" value="ANB61764.1"/>
    <property type="molecule type" value="Genomic_DNA"/>
</dbReference>
<feature type="region of interest" description="Reductase" evidence="15">
    <location>
        <begin position="155"/>
        <end position="412"/>
    </location>
</feature>
<dbReference type="Pfam" id="PF00175">
    <property type="entry name" value="NAD_binding_1"/>
    <property type="match status" value="1"/>
</dbReference>
<keyword evidence="10 15" id="KW-0560">Oxidoreductase</keyword>
<comment type="function">
    <text evidence="15">Is involved in NO detoxification in an aerobic process, termed nitric oxide dioxygenase (NOD) reaction that utilizes O(2) and NAD(P)H to convert NO to nitrate, which protects the bacterium from various noxious nitrogen compounds. Therefore, plays a central role in the inducible response to nitrosative stress.</text>
</comment>
<keyword evidence="19" id="KW-1185">Reference proteome</keyword>
<dbReference type="PATRIC" id="fig|294699.3.peg.2122"/>
<keyword evidence="6 15" id="KW-0285">Flavoprotein</keyword>
<dbReference type="InterPro" id="IPR001433">
    <property type="entry name" value="OxRdtase_FAD/NAD-bd"/>
</dbReference>
<feature type="binding site" evidence="15">
    <location>
        <begin position="212"/>
        <end position="215"/>
    </location>
    <ligand>
        <name>FAD</name>
        <dbReference type="ChEBI" id="CHEBI:57692"/>
    </ligand>
</feature>
<comment type="similarity">
    <text evidence="2 15">Belongs to the globin family. Two-domain flavohemoproteins subfamily.</text>
</comment>
<keyword evidence="9 15" id="KW-0521">NADP</keyword>
<dbReference type="InterPro" id="IPR009050">
    <property type="entry name" value="Globin-like_sf"/>
</dbReference>
<dbReference type="InterPro" id="IPR017938">
    <property type="entry name" value="Riboflavin_synthase-like_b-brl"/>
</dbReference>
<evidence type="ECO:0000256" key="2">
    <source>
        <dbReference type="ARBA" id="ARBA00008414"/>
    </source>
</evidence>
<keyword evidence="15" id="KW-0216">Detoxification</keyword>
<dbReference type="InterPro" id="IPR008333">
    <property type="entry name" value="Cbr1-like_FAD-bd_dom"/>
</dbReference>
<reference evidence="18 19" key="1">
    <citation type="journal article" date="2006" name="Syst. Appl. Microbiol.">
        <title>Anoxybacillus amylolyticus sp. nov., a thermophilic amylase producing bacterium isolated from Mount Rittmann (Antarctica).</title>
        <authorList>
            <person name="Poli A."/>
            <person name="Esposito E."/>
            <person name="Lama L."/>
            <person name="Orlando P."/>
            <person name="Nicolaus G."/>
            <person name="de Appolonia F."/>
            <person name="Gambacorta A."/>
            <person name="Nicolaus B."/>
        </authorList>
    </citation>
    <scope>NUCLEOTIDE SEQUENCE [LARGE SCALE GENOMIC DNA]</scope>
    <source>
        <strain evidence="18 19">DSM 15939</strain>
    </source>
</reference>
<dbReference type="FunFam" id="3.40.50.80:FF:000010">
    <property type="entry name" value="Flavohemoprotein"/>
    <property type="match status" value="1"/>
</dbReference>
<dbReference type="FunFam" id="1.10.490.10:FF:000003">
    <property type="entry name" value="Flavohemoprotein"/>
    <property type="match status" value="1"/>
</dbReference>
<evidence type="ECO:0000256" key="11">
    <source>
        <dbReference type="ARBA" id="ARBA00023004"/>
    </source>
</evidence>
<feature type="binding site" evidence="15">
    <location>
        <begin position="403"/>
        <end position="406"/>
    </location>
    <ligand>
        <name>FAD</name>
        <dbReference type="ChEBI" id="CHEBI:57692"/>
    </ligand>
</feature>
<dbReference type="PANTHER" id="PTHR43396:SF3">
    <property type="entry name" value="FLAVOHEMOPROTEIN"/>
    <property type="match status" value="1"/>
</dbReference>
<evidence type="ECO:0000256" key="12">
    <source>
        <dbReference type="ARBA" id="ARBA00023027"/>
    </source>
</evidence>
<sequence>MNATKTLLSKKTIEIIQSTVPVLEQYGEQITKRFYQLMFSNHPELLNIFNHAHQKQGRQPKALAASVYAAAKHIDNLEAILPVVKQIGHKHRSLGVKKEHYPIVGKHLLLAIKDVLGDAATDEVIEAWGEAYGVIADVFIQVEEEMYREAERKTGGWKDFRRFVVQRKVKESDVITSFYLVPEDGGEVSDFLPGQYVSVKVTIPGETYTHIRQYSLSDAPQKGYYRISVKKEAATDTQPAGIVSNYLHDHIQEGDVLELSAPAGDFTLDMAKETPVVFLSGGVGITPLFSMVNTLIAKQPERKATFIHAAINGNVHAFDADLAKLANEHESLSYYICYESPTDIDRKNPHFAKEGWITGEWLQTIVQDKQADFYFCGPVPFMKAIYHALKEWGVAEANIHYEFFGPAGDLTK</sequence>
<dbReference type="PANTHER" id="PTHR43396">
    <property type="entry name" value="FLAVOHEMOPROTEIN"/>
    <property type="match status" value="1"/>
</dbReference>
<keyword evidence="12 15" id="KW-0520">NAD</keyword>
<comment type="cofactor">
    <cofactor evidence="15">
        <name>FAD</name>
        <dbReference type="ChEBI" id="CHEBI:57692"/>
    </cofactor>
    <text evidence="15">Binds 1 FAD per subunit.</text>
</comment>
<evidence type="ECO:0000259" key="17">
    <source>
        <dbReference type="PROSITE" id="PS51384"/>
    </source>
</evidence>
<dbReference type="RefSeq" id="WP_066324993.1">
    <property type="nucleotide sequence ID" value="NZ_CP015438.1"/>
</dbReference>
<feature type="binding site" description="proximal binding residue" evidence="15">
    <location>
        <position position="91"/>
    </location>
    <ligand>
        <name>heme b</name>
        <dbReference type="ChEBI" id="CHEBI:60344"/>
    </ligand>
    <ligandPart>
        <name>Fe</name>
        <dbReference type="ChEBI" id="CHEBI:18248"/>
    </ligandPart>
</feature>
<comment type="catalytic activity">
    <reaction evidence="13 15">
        <text>2 nitric oxide + NADH + 2 O2 = 2 nitrate + NAD(+) + H(+)</text>
        <dbReference type="Rhea" id="RHEA:19469"/>
        <dbReference type="ChEBI" id="CHEBI:15378"/>
        <dbReference type="ChEBI" id="CHEBI:15379"/>
        <dbReference type="ChEBI" id="CHEBI:16480"/>
        <dbReference type="ChEBI" id="CHEBI:17632"/>
        <dbReference type="ChEBI" id="CHEBI:57540"/>
        <dbReference type="ChEBI" id="CHEBI:57945"/>
        <dbReference type="EC" id="1.14.12.17"/>
    </reaction>
</comment>
<dbReference type="InterPro" id="IPR039261">
    <property type="entry name" value="FNR_nucleotide-bd"/>
</dbReference>
<comment type="cofactor">
    <cofactor evidence="15">
        <name>heme b</name>
        <dbReference type="ChEBI" id="CHEBI:60344"/>
    </cofactor>
    <text evidence="15">Binds 1 heme b (iron(II)-protoporphyrin IX) group per subunit.</text>
</comment>
<dbReference type="GO" id="GO:0019825">
    <property type="term" value="F:oxygen binding"/>
    <property type="evidence" value="ECO:0007669"/>
    <property type="project" value="InterPro"/>
</dbReference>
<keyword evidence="5 15" id="KW-0561">Oxygen transport</keyword>
<dbReference type="Pfam" id="PF00042">
    <property type="entry name" value="Globin"/>
    <property type="match status" value="1"/>
</dbReference>
<evidence type="ECO:0000256" key="1">
    <source>
        <dbReference type="ARBA" id="ARBA00006401"/>
    </source>
</evidence>
<accession>A0A167TPN0</accession>
<dbReference type="GO" id="GO:0009636">
    <property type="term" value="P:response to toxic substance"/>
    <property type="evidence" value="ECO:0007669"/>
    <property type="project" value="UniProtKB-KW"/>
</dbReference>
<keyword evidence="3 15" id="KW-0813">Transport</keyword>
<dbReference type="GO" id="GO:0046210">
    <property type="term" value="P:nitric oxide catabolic process"/>
    <property type="evidence" value="ECO:0007669"/>
    <property type="project" value="TreeGrafter"/>
</dbReference>
<dbReference type="CDD" id="cd14777">
    <property type="entry name" value="Yhb1-globin-like"/>
    <property type="match status" value="1"/>
</dbReference>
<keyword evidence="11 15" id="KW-0408">Iron</keyword>
<evidence type="ECO:0000256" key="15">
    <source>
        <dbReference type="HAMAP-Rule" id="MF_01252"/>
    </source>
</evidence>
<evidence type="ECO:0000256" key="10">
    <source>
        <dbReference type="ARBA" id="ARBA00023002"/>
    </source>
</evidence>
<dbReference type="EC" id="1.14.12.17" evidence="15"/>
<organism evidence="18 19">
    <name type="scientific">Anoxybacteroides amylolyticum</name>
    <dbReference type="NCBI Taxonomy" id="294699"/>
    <lineage>
        <taxon>Bacteria</taxon>
        <taxon>Bacillati</taxon>
        <taxon>Bacillota</taxon>
        <taxon>Bacilli</taxon>
        <taxon>Bacillales</taxon>
        <taxon>Anoxybacillaceae</taxon>
        <taxon>Anoxybacteroides</taxon>
    </lineage>
</organism>
<dbReference type="GO" id="GO:0020037">
    <property type="term" value="F:heme binding"/>
    <property type="evidence" value="ECO:0007669"/>
    <property type="project" value="InterPro"/>
</dbReference>
<dbReference type="PRINTS" id="PR00406">
    <property type="entry name" value="CYTB5RDTASE"/>
</dbReference>
<comment type="similarity">
    <text evidence="1 15">In the C-terminal section; belongs to the flavoprotein pyridine nucleotide cytochrome reductase family.</text>
</comment>
<dbReference type="GO" id="GO:0071500">
    <property type="term" value="P:cellular response to nitrosative stress"/>
    <property type="evidence" value="ECO:0007669"/>
    <property type="project" value="TreeGrafter"/>
</dbReference>
<dbReference type="NCBIfam" id="NF009805">
    <property type="entry name" value="PRK13289.1"/>
    <property type="match status" value="1"/>
</dbReference>
<evidence type="ECO:0000313" key="19">
    <source>
        <dbReference type="Proteomes" id="UP000076865"/>
    </source>
</evidence>
<dbReference type="HAMAP" id="MF_01252">
    <property type="entry name" value="Hmp"/>
    <property type="match status" value="1"/>
</dbReference>
<feature type="site" description="Influences the redox potential of the prosthetic heme and FAD groups" evidence="15">
    <location>
        <position position="90"/>
    </location>
</feature>
<dbReference type="InterPro" id="IPR023950">
    <property type="entry name" value="Hmp"/>
</dbReference>
<dbReference type="SUPFAM" id="SSF52343">
    <property type="entry name" value="Ferredoxin reductase-like, C-terminal NADP-linked domain"/>
    <property type="match status" value="1"/>
</dbReference>
<dbReference type="Gene3D" id="3.40.50.80">
    <property type="entry name" value="Nucleotide-binding domain of ferredoxin-NADP reductase (FNR) module"/>
    <property type="match status" value="1"/>
</dbReference>
<evidence type="ECO:0000256" key="9">
    <source>
        <dbReference type="ARBA" id="ARBA00022857"/>
    </source>
</evidence>
<evidence type="ECO:0000256" key="7">
    <source>
        <dbReference type="ARBA" id="ARBA00022723"/>
    </source>
</evidence>
<dbReference type="GO" id="GO:0005344">
    <property type="term" value="F:oxygen carrier activity"/>
    <property type="evidence" value="ECO:0007669"/>
    <property type="project" value="UniProtKB-UniRule"/>
</dbReference>
<dbReference type="InterPro" id="IPR017927">
    <property type="entry name" value="FAD-bd_FR_type"/>
</dbReference>
<evidence type="ECO:0000259" key="16">
    <source>
        <dbReference type="PROSITE" id="PS01033"/>
    </source>
</evidence>
<dbReference type="GO" id="GO:0046872">
    <property type="term" value="F:metal ion binding"/>
    <property type="evidence" value="ECO:0007669"/>
    <property type="project" value="UniProtKB-KW"/>
</dbReference>
<keyword evidence="4 15" id="KW-0349">Heme</keyword>
<dbReference type="SUPFAM" id="SSF46458">
    <property type="entry name" value="Globin-like"/>
    <property type="match status" value="1"/>
</dbReference>
<dbReference type="AlphaFoldDB" id="A0A167TPN0"/>
<dbReference type="Pfam" id="PF00970">
    <property type="entry name" value="FAD_binding_6"/>
    <property type="match status" value="1"/>
</dbReference>
<evidence type="ECO:0000256" key="4">
    <source>
        <dbReference type="ARBA" id="ARBA00022617"/>
    </source>
</evidence>
<evidence type="ECO:0000313" key="18">
    <source>
        <dbReference type="EMBL" id="ANB61764.1"/>
    </source>
</evidence>
<feature type="site" description="Involved in heme-bound ligand stabilization and O-O bond activation" evidence="15">
    <location>
        <position position="35"/>
    </location>
</feature>
<name>A0A167TPN0_9BACL</name>
<dbReference type="CDD" id="cd06184">
    <property type="entry name" value="flavohem_like_fad_nad_binding"/>
    <property type="match status" value="1"/>
</dbReference>
<dbReference type="GO" id="GO:0008941">
    <property type="term" value="F:nitric oxide dioxygenase NAD(P)H activity"/>
    <property type="evidence" value="ECO:0007669"/>
    <property type="project" value="UniProtKB-UniRule"/>
</dbReference>
<dbReference type="PROSITE" id="PS51384">
    <property type="entry name" value="FAD_FR"/>
    <property type="match status" value="1"/>
</dbReference>
<evidence type="ECO:0000256" key="14">
    <source>
        <dbReference type="ARBA" id="ARBA00049433"/>
    </source>
</evidence>
<dbReference type="KEGG" id="aamy:GFC30_2059"/>
<dbReference type="GO" id="GO:0071949">
    <property type="term" value="F:FAD binding"/>
    <property type="evidence" value="ECO:0007669"/>
    <property type="project" value="InterPro"/>
</dbReference>
<keyword evidence="8 15" id="KW-0274">FAD</keyword>
<evidence type="ECO:0000256" key="13">
    <source>
        <dbReference type="ARBA" id="ARBA00048649"/>
    </source>
</evidence>
<feature type="domain" description="FAD-binding FR-type" evidence="17">
    <location>
        <begin position="158"/>
        <end position="269"/>
    </location>
</feature>
<dbReference type="Gene3D" id="1.10.490.10">
    <property type="entry name" value="Globins"/>
    <property type="match status" value="1"/>
</dbReference>
<dbReference type="Gene3D" id="2.40.30.10">
    <property type="entry name" value="Translation factors"/>
    <property type="match status" value="1"/>
</dbReference>
<feature type="binding site" evidence="15">
    <location>
        <begin position="282"/>
        <end position="287"/>
    </location>
    <ligand>
        <name>NADP(+)</name>
        <dbReference type="ChEBI" id="CHEBI:58349"/>
    </ligand>
</feature>
<dbReference type="PROSITE" id="PS01033">
    <property type="entry name" value="GLOBIN"/>
    <property type="match status" value="1"/>
</dbReference>
<evidence type="ECO:0000256" key="3">
    <source>
        <dbReference type="ARBA" id="ARBA00022448"/>
    </source>
</evidence>
<proteinExistence type="inferred from homology"/>
<dbReference type="InterPro" id="IPR001709">
    <property type="entry name" value="Flavoprot_Pyr_Nucl_cyt_Rdtase"/>
</dbReference>